<comment type="subcellular location">
    <subcellularLocation>
        <location evidence="1">Endoplasmic reticulum membrane</location>
        <topology evidence="1">Multi-pass membrane protein</topology>
    </subcellularLocation>
</comment>
<dbReference type="InterPro" id="IPR014756">
    <property type="entry name" value="Ig_E-set"/>
</dbReference>
<name>A0A077WJD8_9FUNG</name>
<evidence type="ECO:0000256" key="7">
    <source>
        <dbReference type="ARBA" id="ARBA00023136"/>
    </source>
</evidence>
<dbReference type="SUPFAM" id="SSF81296">
    <property type="entry name" value="E set domains"/>
    <property type="match status" value="1"/>
</dbReference>
<dbReference type="Pfam" id="PF00226">
    <property type="entry name" value="DnaJ"/>
    <property type="match status" value="1"/>
</dbReference>
<dbReference type="SUPFAM" id="SSF46565">
    <property type="entry name" value="Chaperone J-domain"/>
    <property type="match status" value="1"/>
</dbReference>
<dbReference type="PANTHER" id="PTHR24075">
    <property type="entry name" value="SEC63 DOMAIN-CONTAINING"/>
    <property type="match status" value="1"/>
</dbReference>
<evidence type="ECO:0000256" key="10">
    <source>
        <dbReference type="SAM" id="Phobius"/>
    </source>
</evidence>
<proteinExistence type="predicted"/>
<dbReference type="PANTHER" id="PTHR24075:SF0">
    <property type="entry name" value="TRANSLOCATION PROTEIN SEC63 HOMOLOG"/>
    <property type="match status" value="1"/>
</dbReference>
<feature type="transmembrane region" description="Helical" evidence="10">
    <location>
        <begin position="173"/>
        <end position="195"/>
    </location>
</feature>
<organism evidence="12">
    <name type="scientific">Lichtheimia ramosa</name>
    <dbReference type="NCBI Taxonomy" id="688394"/>
    <lineage>
        <taxon>Eukaryota</taxon>
        <taxon>Fungi</taxon>
        <taxon>Fungi incertae sedis</taxon>
        <taxon>Mucoromycota</taxon>
        <taxon>Mucoromycotina</taxon>
        <taxon>Mucoromycetes</taxon>
        <taxon>Mucorales</taxon>
        <taxon>Lichtheimiaceae</taxon>
        <taxon>Lichtheimia</taxon>
    </lineage>
</organism>
<dbReference type="PROSITE" id="PS50076">
    <property type="entry name" value="DNAJ_2"/>
    <property type="match status" value="1"/>
</dbReference>
<gene>
    <name evidence="12" type="ORF">LRAMOSA01203</name>
</gene>
<evidence type="ECO:0000256" key="1">
    <source>
        <dbReference type="ARBA" id="ARBA00004477"/>
    </source>
</evidence>
<dbReference type="InterPro" id="IPR018253">
    <property type="entry name" value="DnaJ_domain_CS"/>
</dbReference>
<protein>
    <recommendedName>
        <fullName evidence="11">J domain-containing protein</fullName>
    </recommendedName>
</protein>
<evidence type="ECO:0000256" key="2">
    <source>
        <dbReference type="ARBA" id="ARBA00022448"/>
    </source>
</evidence>
<keyword evidence="8" id="KW-0143">Chaperone</keyword>
<dbReference type="Gene3D" id="1.10.287.110">
    <property type="entry name" value="DnaJ domain"/>
    <property type="match status" value="1"/>
</dbReference>
<dbReference type="InterPro" id="IPR035892">
    <property type="entry name" value="C2_domain_sf"/>
</dbReference>
<feature type="region of interest" description="Disordered" evidence="9">
    <location>
        <begin position="601"/>
        <end position="634"/>
    </location>
</feature>
<dbReference type="GO" id="GO:0006620">
    <property type="term" value="P:post-translational protein targeting to endoplasmic reticulum membrane"/>
    <property type="evidence" value="ECO:0007669"/>
    <property type="project" value="TreeGrafter"/>
</dbReference>
<dbReference type="InterPro" id="IPR036869">
    <property type="entry name" value="J_dom_sf"/>
</dbReference>
<feature type="compositionally biased region" description="Acidic residues" evidence="9">
    <location>
        <begin position="624"/>
        <end position="634"/>
    </location>
</feature>
<dbReference type="InterPro" id="IPR004179">
    <property type="entry name" value="Sec63-dom"/>
</dbReference>
<keyword evidence="2" id="KW-0813">Transport</keyword>
<dbReference type="PROSITE" id="PS00636">
    <property type="entry name" value="DNAJ_1"/>
    <property type="match status" value="1"/>
</dbReference>
<sequence length="634" mass="71774">MFGAYDFVPNLFSRVVNDDKNLCHCQTCTLERQQVNKSQCNRLMNQLVRPKVVFLVAGWLAVAFLAYQVSFAEAPKQHWDPYEILGISEGATLPEIKKVYKKLSLIYHPDKAQPGTEKESEEQFIQISKAYQVLTDEDVRKNYEQYGHPDGKQTYSVGVALPKKLVESGSSGWVLAFYACVFGFGLPFYTARWWYNSRRHTKDKILNASMRVFVKELKEDTDFKALLNILAGAHEFKENLSTQANEQEALKAIDNVIADELEHRFGERFERAISPKDRHKARTLLYAYFLRIDINKACPSGAKTLLRDQQYIVERSIYLLQGLLQIAIVKQWLSVTSCIMEMQQELLQAIYPGESSVKQLPHITTPLLRRYYRSKKKHIHSAKQVLSLSESERKNFLEGLSKEQCLDVVDVANRIPQLKVSKAVLKVVGDKIVTPGAIVTLVLKLRNVNATIKEDDQADDEDEHDDQEELLDEGGKAKSNDKNGTLPCAHAPYYPGEKKPYWWIFLGDPKVNRILYAPKKVTDVTEEQTVQISFPGPPKPGTYTFSIYVKSDTYVGTDIMHDIKLKIHDKADLPPEEEVDDSISDPEEDSIAGQMKLMREQGLAGALAGGNTQNKAANKKPADDDSDSDSSDDE</sequence>
<dbReference type="Gene3D" id="2.60.40.150">
    <property type="entry name" value="C2 domain"/>
    <property type="match status" value="1"/>
</dbReference>
<dbReference type="SUPFAM" id="SSF158702">
    <property type="entry name" value="Sec63 N-terminal domain-like"/>
    <property type="match status" value="1"/>
</dbReference>
<evidence type="ECO:0000256" key="8">
    <source>
        <dbReference type="ARBA" id="ARBA00023186"/>
    </source>
</evidence>
<keyword evidence="6 10" id="KW-1133">Transmembrane helix</keyword>
<dbReference type="Gene3D" id="1.10.150.20">
    <property type="entry name" value="5' to 3' exonuclease, C-terminal subdomain"/>
    <property type="match status" value="1"/>
</dbReference>
<feature type="domain" description="J" evidence="11">
    <location>
        <begin position="80"/>
        <end position="147"/>
    </location>
</feature>
<feature type="compositionally biased region" description="Acidic residues" evidence="9">
    <location>
        <begin position="456"/>
        <end position="472"/>
    </location>
</feature>
<evidence type="ECO:0000256" key="6">
    <source>
        <dbReference type="ARBA" id="ARBA00022989"/>
    </source>
</evidence>
<dbReference type="PRINTS" id="PR00625">
    <property type="entry name" value="JDOMAIN"/>
</dbReference>
<evidence type="ECO:0000256" key="9">
    <source>
        <dbReference type="SAM" id="MobiDB-lite"/>
    </source>
</evidence>
<dbReference type="InterPro" id="IPR001623">
    <property type="entry name" value="DnaJ_domain"/>
</dbReference>
<dbReference type="Pfam" id="PF02889">
    <property type="entry name" value="Sec63"/>
    <property type="match status" value="1"/>
</dbReference>
<dbReference type="Gene3D" id="1.10.3380.10">
    <property type="entry name" value="Sec63 N-terminal domain-like domain"/>
    <property type="match status" value="1"/>
</dbReference>
<evidence type="ECO:0000256" key="4">
    <source>
        <dbReference type="ARBA" id="ARBA00022824"/>
    </source>
</evidence>
<evidence type="ECO:0000256" key="3">
    <source>
        <dbReference type="ARBA" id="ARBA00022692"/>
    </source>
</evidence>
<dbReference type="SMART" id="SM00271">
    <property type="entry name" value="DnaJ"/>
    <property type="match status" value="1"/>
</dbReference>
<evidence type="ECO:0000313" key="12">
    <source>
        <dbReference type="EMBL" id="CDS07254.1"/>
    </source>
</evidence>
<evidence type="ECO:0000259" key="11">
    <source>
        <dbReference type="PROSITE" id="PS50076"/>
    </source>
</evidence>
<dbReference type="GO" id="GO:0031207">
    <property type="term" value="C:Sec62/Sec63 complex"/>
    <property type="evidence" value="ECO:0007669"/>
    <property type="project" value="TreeGrafter"/>
</dbReference>
<dbReference type="EMBL" id="LK023324">
    <property type="protein sequence ID" value="CDS07254.1"/>
    <property type="molecule type" value="Genomic_DNA"/>
</dbReference>
<dbReference type="GO" id="GO:0008320">
    <property type="term" value="F:protein transmembrane transporter activity"/>
    <property type="evidence" value="ECO:0007669"/>
    <property type="project" value="TreeGrafter"/>
</dbReference>
<evidence type="ECO:0000256" key="5">
    <source>
        <dbReference type="ARBA" id="ARBA00022927"/>
    </source>
</evidence>
<dbReference type="GO" id="GO:0003723">
    <property type="term" value="F:RNA binding"/>
    <property type="evidence" value="ECO:0007669"/>
    <property type="project" value="TreeGrafter"/>
</dbReference>
<dbReference type="AlphaFoldDB" id="A0A077WJD8"/>
<feature type="region of interest" description="Disordered" evidence="9">
    <location>
        <begin position="454"/>
        <end position="490"/>
    </location>
</feature>
<dbReference type="OrthoDB" id="1734229at2759"/>
<feature type="transmembrane region" description="Helical" evidence="10">
    <location>
        <begin position="52"/>
        <end position="71"/>
    </location>
</feature>
<reference evidence="12" key="1">
    <citation type="journal article" date="2014" name="Genome Announc.">
        <title>De novo whole-genome sequence and genome annotation of Lichtheimia ramosa.</title>
        <authorList>
            <person name="Linde J."/>
            <person name="Schwartze V."/>
            <person name="Binder U."/>
            <person name="Lass-Florl C."/>
            <person name="Voigt K."/>
            <person name="Horn F."/>
        </authorList>
    </citation>
    <scope>NUCLEOTIDE SEQUENCE</scope>
    <source>
        <strain evidence="12">JMRC FSU:6197</strain>
    </source>
</reference>
<keyword evidence="5" id="KW-0653">Protein transport</keyword>
<keyword evidence="7 10" id="KW-0472">Membrane</keyword>
<keyword evidence="4" id="KW-0256">Endoplasmic reticulum</keyword>
<dbReference type="GO" id="GO:0006614">
    <property type="term" value="P:SRP-dependent cotranslational protein targeting to membrane"/>
    <property type="evidence" value="ECO:0007669"/>
    <property type="project" value="TreeGrafter"/>
</dbReference>
<dbReference type="CDD" id="cd06257">
    <property type="entry name" value="DnaJ"/>
    <property type="match status" value="1"/>
</dbReference>
<dbReference type="SMART" id="SM00973">
    <property type="entry name" value="Sec63"/>
    <property type="match status" value="1"/>
</dbReference>
<keyword evidence="3 10" id="KW-0812">Transmembrane</keyword>
<accession>A0A077WJD8</accession>